<protein>
    <recommendedName>
        <fullName evidence="3 8">Thiazole synthase</fullName>
        <ecNumber evidence="3 8">2.8.1.10</ecNumber>
    </recommendedName>
</protein>
<dbReference type="SUPFAM" id="SSF110399">
    <property type="entry name" value="ThiG-like"/>
    <property type="match status" value="1"/>
</dbReference>
<evidence type="ECO:0000256" key="8">
    <source>
        <dbReference type="HAMAP-Rule" id="MF_00443"/>
    </source>
</evidence>
<sequence length="268" mass="28280">MDTWKVGPVELKSRLILGSGKYKDFGVMREAIAAAGAEVVTVSVRRVELKAPGHVGLLEALEGVRLLPNTAGARTAEEAVRLARLGRLLTGERWVKLEVIPDPTYLLPDPLETLKAAERLLEEDFLVLPYMGPDLVLAKRLAALGTATVMPLAAPIGSGWGVRTRALLELFAREKASLPPVVVDAGLGLPSHAAEVMELGLDAVLVNTAIAEAQDPPAMAEAFRLAVEAGRKAYLAGPMRPKEAASPSSPVEGVPFTPTGLAPGRGPQ</sequence>
<dbReference type="Gene3D" id="3.20.20.70">
    <property type="entry name" value="Aldolase class I"/>
    <property type="match status" value="1"/>
</dbReference>
<feature type="binding site" evidence="8">
    <location>
        <begin position="207"/>
        <end position="208"/>
    </location>
    <ligand>
        <name>1-deoxy-D-xylulose 5-phosphate</name>
        <dbReference type="ChEBI" id="CHEBI:57792"/>
    </ligand>
</feature>
<keyword evidence="6 8" id="KW-0704">Schiff base</keyword>
<dbReference type="GO" id="GO:0005737">
    <property type="term" value="C:cytoplasm"/>
    <property type="evidence" value="ECO:0007669"/>
    <property type="project" value="UniProtKB-SubCell"/>
</dbReference>
<comment type="subcellular location">
    <subcellularLocation>
        <location evidence="8">Cytoplasm</location>
    </subcellularLocation>
</comment>
<evidence type="ECO:0000313" key="11">
    <source>
        <dbReference type="EMBL" id="SDE83372.1"/>
    </source>
</evidence>
<dbReference type="CDD" id="cd04728">
    <property type="entry name" value="ThiG"/>
    <property type="match status" value="1"/>
</dbReference>
<reference evidence="12" key="1">
    <citation type="submission" date="2016-10" db="EMBL/GenBank/DDBJ databases">
        <authorList>
            <person name="Varghese N."/>
            <person name="Submissions S."/>
        </authorList>
    </citation>
    <scope>NUCLEOTIDE SEQUENCE [LARGE SCALE GENOMIC DNA]</scope>
    <source>
        <strain evidence="12">CGMCC 1.6992</strain>
    </source>
</reference>
<dbReference type="STRING" id="482827.SAMN04488243_11246"/>
<evidence type="ECO:0000256" key="9">
    <source>
        <dbReference type="SAM" id="MobiDB-lite"/>
    </source>
</evidence>
<evidence type="ECO:0000256" key="4">
    <source>
        <dbReference type="ARBA" id="ARBA00022679"/>
    </source>
</evidence>
<dbReference type="PANTHER" id="PTHR34266">
    <property type="entry name" value="THIAZOLE SYNTHASE"/>
    <property type="match status" value="1"/>
</dbReference>
<dbReference type="OrthoDB" id="9805935at2"/>
<proteinExistence type="inferred from homology"/>
<comment type="similarity">
    <text evidence="8">Belongs to the ThiG family.</text>
</comment>
<dbReference type="RefSeq" id="WP_093006803.1">
    <property type="nucleotide sequence ID" value="NZ_FNBC01000012.1"/>
</dbReference>
<dbReference type="EMBL" id="FNBC01000012">
    <property type="protein sequence ID" value="SDE83372.1"/>
    <property type="molecule type" value="Genomic_DNA"/>
</dbReference>
<feature type="binding site" evidence="8">
    <location>
        <position position="157"/>
    </location>
    <ligand>
        <name>1-deoxy-D-xylulose 5-phosphate</name>
        <dbReference type="ChEBI" id="CHEBI:57792"/>
    </ligand>
</feature>
<dbReference type="InterPro" id="IPR008867">
    <property type="entry name" value="ThiG"/>
</dbReference>
<feature type="region of interest" description="Disordered" evidence="9">
    <location>
        <begin position="238"/>
        <end position="268"/>
    </location>
</feature>
<evidence type="ECO:0000256" key="6">
    <source>
        <dbReference type="ARBA" id="ARBA00023270"/>
    </source>
</evidence>
<keyword evidence="12" id="KW-1185">Reference proteome</keyword>
<name>A0A1G7G5G6_9DEIN</name>
<dbReference type="GO" id="GO:1990107">
    <property type="term" value="F:thiazole synthase activity"/>
    <property type="evidence" value="ECO:0007669"/>
    <property type="project" value="UniProtKB-EC"/>
</dbReference>
<organism evidence="11 12">
    <name type="scientific">Thermus arciformis</name>
    <dbReference type="NCBI Taxonomy" id="482827"/>
    <lineage>
        <taxon>Bacteria</taxon>
        <taxon>Thermotogati</taxon>
        <taxon>Deinococcota</taxon>
        <taxon>Deinococci</taxon>
        <taxon>Thermales</taxon>
        <taxon>Thermaceae</taxon>
        <taxon>Thermus</taxon>
    </lineage>
</organism>
<dbReference type="AlphaFoldDB" id="A0A1G7G5G6"/>
<feature type="active site" description="Schiff-base intermediate with DXP" evidence="8">
    <location>
        <position position="96"/>
    </location>
</feature>
<evidence type="ECO:0000256" key="7">
    <source>
        <dbReference type="ARBA" id="ARBA00049897"/>
    </source>
</evidence>
<evidence type="ECO:0000256" key="3">
    <source>
        <dbReference type="ARBA" id="ARBA00011960"/>
    </source>
</evidence>
<dbReference type="EC" id="2.8.1.10" evidence="3 8"/>
<evidence type="ECO:0000256" key="1">
    <source>
        <dbReference type="ARBA" id="ARBA00002834"/>
    </source>
</evidence>
<comment type="subunit">
    <text evidence="8">Homotetramer. Forms heterodimers with either ThiH or ThiS.</text>
</comment>
<feature type="binding site" evidence="8">
    <location>
        <begin position="185"/>
        <end position="186"/>
    </location>
    <ligand>
        <name>1-deoxy-D-xylulose 5-phosphate</name>
        <dbReference type="ChEBI" id="CHEBI:57792"/>
    </ligand>
</feature>
<dbReference type="InterPro" id="IPR033983">
    <property type="entry name" value="Thiazole_synthase_ThiG"/>
</dbReference>
<dbReference type="Pfam" id="PF05690">
    <property type="entry name" value="ThiG"/>
    <property type="match status" value="1"/>
</dbReference>
<accession>A0A1G7G5G6</accession>
<dbReference type="PANTHER" id="PTHR34266:SF2">
    <property type="entry name" value="THIAZOLE SYNTHASE"/>
    <property type="match status" value="1"/>
</dbReference>
<keyword evidence="5 8" id="KW-0784">Thiamine biosynthesis</keyword>
<keyword evidence="4 8" id="KW-0808">Transferase</keyword>
<evidence type="ECO:0000256" key="5">
    <source>
        <dbReference type="ARBA" id="ARBA00022977"/>
    </source>
</evidence>
<dbReference type="InterPro" id="IPR013785">
    <property type="entry name" value="Aldolase_TIM"/>
</dbReference>
<keyword evidence="8" id="KW-0963">Cytoplasm</keyword>
<feature type="domain" description="Thiazole synthase ThiG" evidence="10">
    <location>
        <begin position="7"/>
        <end position="250"/>
    </location>
</feature>
<evidence type="ECO:0000313" key="12">
    <source>
        <dbReference type="Proteomes" id="UP000199446"/>
    </source>
</evidence>
<gene>
    <name evidence="8" type="primary">thiG</name>
    <name evidence="11" type="ORF">SAMN04488243_11246</name>
</gene>
<comment type="pathway">
    <text evidence="2 8">Cofactor biosynthesis; thiamine diphosphate biosynthesis.</text>
</comment>
<evidence type="ECO:0000256" key="2">
    <source>
        <dbReference type="ARBA" id="ARBA00004948"/>
    </source>
</evidence>
<dbReference type="UniPathway" id="UPA00060"/>
<dbReference type="GO" id="GO:0009229">
    <property type="term" value="P:thiamine diphosphate biosynthetic process"/>
    <property type="evidence" value="ECO:0007669"/>
    <property type="project" value="UniProtKB-UniRule"/>
</dbReference>
<evidence type="ECO:0000259" key="10">
    <source>
        <dbReference type="Pfam" id="PF05690"/>
    </source>
</evidence>
<dbReference type="Proteomes" id="UP000199446">
    <property type="component" value="Unassembled WGS sequence"/>
</dbReference>
<dbReference type="HAMAP" id="MF_00443">
    <property type="entry name" value="ThiG"/>
    <property type="match status" value="1"/>
</dbReference>
<comment type="function">
    <text evidence="1 8">Catalyzes the rearrangement of 1-deoxy-D-xylulose 5-phosphate (DXP) to produce the thiazole phosphate moiety of thiamine. Sulfur is provided by the thiocarboxylate moiety of the carrier protein ThiS. In vitro, sulfur can be provided by H(2)S.</text>
</comment>
<comment type="catalytic activity">
    <reaction evidence="7 8">
        <text>[ThiS sulfur-carrier protein]-C-terminal-Gly-aminoethanethioate + 2-iminoacetate + 1-deoxy-D-xylulose 5-phosphate = [ThiS sulfur-carrier protein]-C-terminal Gly-Gly + 2-[(2R,5Z)-2-carboxy-4-methylthiazol-5(2H)-ylidene]ethyl phosphate + 2 H2O + H(+)</text>
        <dbReference type="Rhea" id="RHEA:26297"/>
        <dbReference type="Rhea" id="RHEA-COMP:12909"/>
        <dbReference type="Rhea" id="RHEA-COMP:19908"/>
        <dbReference type="ChEBI" id="CHEBI:15377"/>
        <dbReference type="ChEBI" id="CHEBI:15378"/>
        <dbReference type="ChEBI" id="CHEBI:57792"/>
        <dbReference type="ChEBI" id="CHEBI:62899"/>
        <dbReference type="ChEBI" id="CHEBI:77846"/>
        <dbReference type="ChEBI" id="CHEBI:90778"/>
        <dbReference type="ChEBI" id="CHEBI:232372"/>
        <dbReference type="EC" id="2.8.1.10"/>
    </reaction>
</comment>